<sequence>MDFHFPNKNDSSTNNWMFKSNNWNEEYAYSVPLKKPRNNPAIDIQRLHSMNRLNDKIKRNASMKQEVSTITNTIFFEAEDDEQDYVDKTTNVGTKVKSLDDIRLGSSYSGPNEYINHAYQHDEPFAKQEDTIDTSPTGSTISDTSLNELYSQRHQAFFFDPPPPPQRGRQVRRNKTVNAYYPSNKFYPHPRSQPPFRGTRRSHSYHVPYHIPNVKHRPPVKRYNYINNCRSYNPKMLRRDSLYYSICDICSRTHRPDMESCNKGSSSEQAIHVDPLTFKYHYPYEDLRNSRYAKARQDYESSKFSSGDGIGSGKTSKDELILKPGALWKAPKDNAAAERNINNRNYKNPSPIFRYGQTAIQNYDYEVYAREMKEKANEKKKRTIIALITCFVAFVLVVAAGVVIAAQY</sequence>
<name>A0AC35TKB1_9BILA</name>
<dbReference type="WBParaSite" id="RSKR_0000152600.1">
    <property type="protein sequence ID" value="RSKR_0000152600.1"/>
    <property type="gene ID" value="RSKR_0000152600"/>
</dbReference>
<organism evidence="1 2">
    <name type="scientific">Rhabditophanes sp. KR3021</name>
    <dbReference type="NCBI Taxonomy" id="114890"/>
    <lineage>
        <taxon>Eukaryota</taxon>
        <taxon>Metazoa</taxon>
        <taxon>Ecdysozoa</taxon>
        <taxon>Nematoda</taxon>
        <taxon>Chromadorea</taxon>
        <taxon>Rhabditida</taxon>
        <taxon>Tylenchina</taxon>
        <taxon>Panagrolaimomorpha</taxon>
        <taxon>Strongyloidoidea</taxon>
        <taxon>Alloionematidae</taxon>
        <taxon>Rhabditophanes</taxon>
    </lineage>
</organism>
<proteinExistence type="predicted"/>
<dbReference type="Proteomes" id="UP000095286">
    <property type="component" value="Unplaced"/>
</dbReference>
<evidence type="ECO:0000313" key="1">
    <source>
        <dbReference type="Proteomes" id="UP000095286"/>
    </source>
</evidence>
<accession>A0AC35TKB1</accession>
<reference evidence="2" key="1">
    <citation type="submission" date="2016-11" db="UniProtKB">
        <authorList>
            <consortium name="WormBaseParasite"/>
        </authorList>
    </citation>
    <scope>IDENTIFICATION</scope>
    <source>
        <strain evidence="2">KR3021</strain>
    </source>
</reference>
<protein>
    <submittedName>
        <fullName evidence="2">Serine/threonine-protein kinase</fullName>
    </submittedName>
</protein>
<evidence type="ECO:0000313" key="2">
    <source>
        <dbReference type="WBParaSite" id="RSKR_0000152600.1"/>
    </source>
</evidence>